<dbReference type="OrthoDB" id="1452530at2"/>
<reference evidence="2 3" key="1">
    <citation type="submission" date="2019-03" db="EMBL/GenBank/DDBJ databases">
        <title>Empedobacter tilapiae sp. nov., isolated from an intestine of Nile tilapia Oreochromis niloticus.</title>
        <authorList>
            <person name="Kim Y.-O."/>
            <person name="Yoon J.-H."/>
        </authorList>
    </citation>
    <scope>NUCLEOTIDE SEQUENCE [LARGE SCALE GENOMIC DNA]</scope>
    <source>
        <strain evidence="2 3">MRS2</strain>
    </source>
</reference>
<keyword evidence="1" id="KW-0472">Membrane</keyword>
<dbReference type="AlphaFoldDB" id="A0A4Z1BFZ8"/>
<evidence type="ECO:0000313" key="2">
    <source>
        <dbReference type="EMBL" id="TGN26657.1"/>
    </source>
</evidence>
<proteinExistence type="predicted"/>
<sequence length="311" mass="35664">MNNNSNQQDNNNEIDLLHVSNSIKKGFNNSLKIIPLSIKFIKKNILILIGLFVIGAIGGFFYNKMNLQYRSNIIVTPNFDTVDYLNEKIAQLNANIQQKDTAFFNKIGIDKSMEISSVSIKPIPDLYKFLNEEDKYYDIFKTLSENSDAKKVSEDLSTSKYFSKHLITITSKKKTDKKVLDQIVKYINSSNFYEVYRVEILQNLKDKIVINDSTILQIDAILKKAGSPSTNTTISLNNDSQLTELVNEKLKLVKENHQLKVHQFNLKYIVTPVNYSENIEDHSGLKGKYHLIFPALLIGLFIIISLIRKFK</sequence>
<feature type="transmembrane region" description="Helical" evidence="1">
    <location>
        <begin position="289"/>
        <end position="307"/>
    </location>
</feature>
<dbReference type="RefSeq" id="WP_135835565.1">
    <property type="nucleotide sequence ID" value="NZ_SRPE01000006.1"/>
</dbReference>
<keyword evidence="1" id="KW-1133">Transmembrane helix</keyword>
<accession>A0A4Z1BFZ8</accession>
<dbReference type="EMBL" id="SRPE01000006">
    <property type="protein sequence ID" value="TGN26657.1"/>
    <property type="molecule type" value="Genomic_DNA"/>
</dbReference>
<keyword evidence="3" id="KW-1185">Reference proteome</keyword>
<evidence type="ECO:0000256" key="1">
    <source>
        <dbReference type="SAM" id="Phobius"/>
    </source>
</evidence>
<name>A0A4Z1BFZ8_9FLAO</name>
<organism evidence="2 3">
    <name type="scientific">Empedobacter tilapiae</name>
    <dbReference type="NCBI Taxonomy" id="2491114"/>
    <lineage>
        <taxon>Bacteria</taxon>
        <taxon>Pseudomonadati</taxon>
        <taxon>Bacteroidota</taxon>
        <taxon>Flavobacteriia</taxon>
        <taxon>Flavobacteriales</taxon>
        <taxon>Weeksellaceae</taxon>
        <taxon>Empedobacter</taxon>
    </lineage>
</organism>
<evidence type="ECO:0000313" key="3">
    <source>
        <dbReference type="Proteomes" id="UP000297998"/>
    </source>
</evidence>
<keyword evidence="1" id="KW-0812">Transmembrane</keyword>
<feature type="transmembrane region" description="Helical" evidence="1">
    <location>
        <begin position="45"/>
        <end position="62"/>
    </location>
</feature>
<gene>
    <name evidence="2" type="ORF">E4J94_09410</name>
</gene>
<protein>
    <submittedName>
        <fullName evidence="2">Uncharacterized protein</fullName>
    </submittedName>
</protein>
<dbReference type="Proteomes" id="UP000297998">
    <property type="component" value="Unassembled WGS sequence"/>
</dbReference>
<comment type="caution">
    <text evidence="2">The sequence shown here is derived from an EMBL/GenBank/DDBJ whole genome shotgun (WGS) entry which is preliminary data.</text>
</comment>